<organism evidence="2 3">
    <name type="scientific">Paragemmobacter aquarius</name>
    <dbReference type="NCBI Taxonomy" id="2169400"/>
    <lineage>
        <taxon>Bacteria</taxon>
        <taxon>Pseudomonadati</taxon>
        <taxon>Pseudomonadota</taxon>
        <taxon>Alphaproteobacteria</taxon>
        <taxon>Rhodobacterales</taxon>
        <taxon>Paracoccaceae</taxon>
        <taxon>Paragemmobacter</taxon>
    </lineage>
</organism>
<evidence type="ECO:0000256" key="1">
    <source>
        <dbReference type="SAM" id="Phobius"/>
    </source>
</evidence>
<feature type="transmembrane region" description="Helical" evidence="1">
    <location>
        <begin position="12"/>
        <end position="39"/>
    </location>
</feature>
<dbReference type="Proteomes" id="UP000244496">
    <property type="component" value="Chromosome"/>
</dbReference>
<evidence type="ECO:0000313" key="2">
    <source>
        <dbReference type="EMBL" id="AWB48981.1"/>
    </source>
</evidence>
<protein>
    <submittedName>
        <fullName evidence="2">Uncharacterized protein</fullName>
    </submittedName>
</protein>
<gene>
    <name evidence="2" type="ORF">HYN69_11145</name>
</gene>
<reference evidence="2 3" key="1">
    <citation type="submission" date="2018-04" db="EMBL/GenBank/DDBJ databases">
        <title>Genome sequencing of Gemmobacter.</title>
        <authorList>
            <person name="Yi H."/>
            <person name="Baek M.-G."/>
        </authorList>
    </citation>
    <scope>NUCLEOTIDE SEQUENCE [LARGE SCALE GENOMIC DNA]</scope>
    <source>
        <strain evidence="2 3">HYN0069</strain>
    </source>
</reference>
<dbReference type="KEGG" id="geh:HYN69_11145"/>
<keyword evidence="3" id="KW-1185">Reference proteome</keyword>
<dbReference type="EMBL" id="CP028918">
    <property type="protein sequence ID" value="AWB48981.1"/>
    <property type="molecule type" value="Genomic_DNA"/>
</dbReference>
<sequence>MAETITQAAPYLVGALIGINLIGLGWRYPAFGLFLVLLVGSYASVHVGAWVGIAPGVVMLSAGGGWWRWSLDWRFTAGGKALSRLSPQSVSCRSNLRHRHRAFRGGEGW</sequence>
<accession>A0A2S0UMG8</accession>
<dbReference type="AlphaFoldDB" id="A0A2S0UMG8"/>
<dbReference type="RefSeq" id="WP_108435799.1">
    <property type="nucleotide sequence ID" value="NZ_CP028918.1"/>
</dbReference>
<evidence type="ECO:0000313" key="3">
    <source>
        <dbReference type="Proteomes" id="UP000244496"/>
    </source>
</evidence>
<proteinExistence type="predicted"/>
<keyword evidence="1" id="KW-0812">Transmembrane</keyword>
<keyword evidence="1" id="KW-1133">Transmembrane helix</keyword>
<keyword evidence="1" id="KW-0472">Membrane</keyword>
<name>A0A2S0UMG8_9RHOB</name>